<dbReference type="EMBL" id="OX459962">
    <property type="protein sequence ID" value="CAI9166916.1"/>
    <property type="molecule type" value="Genomic_DNA"/>
</dbReference>
<gene>
    <name evidence="2" type="ORF">MRATA1EN1_LOCUS15878</name>
</gene>
<name>A0ABN8Z182_RANTA</name>
<feature type="region of interest" description="Disordered" evidence="1">
    <location>
        <begin position="86"/>
        <end position="209"/>
    </location>
</feature>
<dbReference type="Proteomes" id="UP001176941">
    <property type="component" value="Chromosome 26"/>
</dbReference>
<accession>A0ABN8Z182</accession>
<sequence>MRRGLAAEGRRRPPRPARLCNPARTCAPSACRSRSPPPASQRLALFCLPILRHLLWLSSPPPSREELQVRVCSVRACVCARCGERAPPPPAGQASADRCPRRARRSGHAALPIRLPSPAPSRPARPGLLVERSGDLTVAPETADPRTARPPASGCLLPSPSGLPEAVSRGPGHPSRSLGSQPARSSTRSEGQRSVTAGAAGPRAAGPVVAPGAEYSGTAAFLPQVPGDAQCSGSLEDTRSSSVLSFASWMPNFRVCSSY</sequence>
<evidence type="ECO:0000256" key="1">
    <source>
        <dbReference type="SAM" id="MobiDB-lite"/>
    </source>
</evidence>
<feature type="compositionally biased region" description="Low complexity" evidence="1">
    <location>
        <begin position="197"/>
        <end position="209"/>
    </location>
</feature>
<reference evidence="2" key="1">
    <citation type="submission" date="2023-04" db="EMBL/GenBank/DDBJ databases">
        <authorList>
            <consortium name="ELIXIR-Norway"/>
        </authorList>
    </citation>
    <scope>NUCLEOTIDE SEQUENCE [LARGE SCALE GENOMIC DNA]</scope>
</reference>
<evidence type="ECO:0000313" key="2">
    <source>
        <dbReference type="EMBL" id="CAI9166916.1"/>
    </source>
</evidence>
<feature type="compositionally biased region" description="Polar residues" evidence="1">
    <location>
        <begin position="177"/>
        <end position="195"/>
    </location>
</feature>
<keyword evidence="3" id="KW-1185">Reference proteome</keyword>
<protein>
    <submittedName>
        <fullName evidence="2">Uncharacterized protein</fullName>
    </submittedName>
</protein>
<evidence type="ECO:0000313" key="3">
    <source>
        <dbReference type="Proteomes" id="UP001176941"/>
    </source>
</evidence>
<proteinExistence type="predicted"/>
<organism evidence="2 3">
    <name type="scientific">Rangifer tarandus platyrhynchus</name>
    <name type="common">Svalbard reindeer</name>
    <dbReference type="NCBI Taxonomy" id="3082113"/>
    <lineage>
        <taxon>Eukaryota</taxon>
        <taxon>Metazoa</taxon>
        <taxon>Chordata</taxon>
        <taxon>Craniata</taxon>
        <taxon>Vertebrata</taxon>
        <taxon>Euteleostomi</taxon>
        <taxon>Mammalia</taxon>
        <taxon>Eutheria</taxon>
        <taxon>Laurasiatheria</taxon>
        <taxon>Artiodactyla</taxon>
        <taxon>Ruminantia</taxon>
        <taxon>Pecora</taxon>
        <taxon>Cervidae</taxon>
        <taxon>Odocoileinae</taxon>
        <taxon>Rangifer</taxon>
    </lineage>
</organism>